<protein>
    <submittedName>
        <fullName evidence="2">Uncharacterized protein</fullName>
    </submittedName>
</protein>
<evidence type="ECO:0000256" key="1">
    <source>
        <dbReference type="SAM" id="MobiDB-lite"/>
    </source>
</evidence>
<dbReference type="EMBL" id="KV425557">
    <property type="protein sequence ID" value="KZT28443.1"/>
    <property type="molecule type" value="Genomic_DNA"/>
</dbReference>
<dbReference type="Proteomes" id="UP000076761">
    <property type="component" value="Unassembled WGS sequence"/>
</dbReference>
<dbReference type="AlphaFoldDB" id="A0A165UND2"/>
<dbReference type="InParanoid" id="A0A165UND2"/>
<feature type="region of interest" description="Disordered" evidence="1">
    <location>
        <begin position="246"/>
        <end position="271"/>
    </location>
</feature>
<sequence>MSRLSTISYVSPRVDQNVADPKAIGLALDTAGVPLVTDEDFGQEKKAKRTSTRRRSGVRGAEKRDTYTSLYGGGDVISPVADRYIPRVPVVDAPAPALARGRERIKAPYPSTSLRASASASSYSSNANPFEDVQNTPVPPLPTAEKSNARRARDTKAITAVLGLTSPPSPEMTIYPDDSLSVVGDLRTHPMPTRKPVPEPSPPLEASASLGNLMLNGFETPLQSQIFEQSKSSSGLIEEPAHFKYQATSSSDKPPRVPSPPPMQSLAQMAMQHASPDEYAGYSCPTYSIYGYYTGEERKSRYGDFRMSTLR</sequence>
<keyword evidence="3" id="KW-1185">Reference proteome</keyword>
<feature type="compositionally biased region" description="Basic residues" evidence="1">
    <location>
        <begin position="46"/>
        <end position="57"/>
    </location>
</feature>
<accession>A0A165UND2</accession>
<reference evidence="2 3" key="1">
    <citation type="journal article" date="2016" name="Mol. Biol. Evol.">
        <title>Comparative Genomics of Early-Diverging Mushroom-Forming Fungi Provides Insights into the Origins of Lignocellulose Decay Capabilities.</title>
        <authorList>
            <person name="Nagy L.G."/>
            <person name="Riley R."/>
            <person name="Tritt A."/>
            <person name="Adam C."/>
            <person name="Daum C."/>
            <person name="Floudas D."/>
            <person name="Sun H."/>
            <person name="Yadav J.S."/>
            <person name="Pangilinan J."/>
            <person name="Larsson K.H."/>
            <person name="Matsuura K."/>
            <person name="Barry K."/>
            <person name="Labutti K."/>
            <person name="Kuo R."/>
            <person name="Ohm R.A."/>
            <person name="Bhattacharya S.S."/>
            <person name="Shirouzu T."/>
            <person name="Yoshinaga Y."/>
            <person name="Martin F.M."/>
            <person name="Grigoriev I.V."/>
            <person name="Hibbett D.S."/>
        </authorList>
    </citation>
    <scope>NUCLEOTIDE SEQUENCE [LARGE SCALE GENOMIC DNA]</scope>
    <source>
        <strain evidence="2 3">HHB14362 ss-1</strain>
    </source>
</reference>
<name>A0A165UND2_9AGAM</name>
<dbReference type="STRING" id="1314782.A0A165UND2"/>
<feature type="region of interest" description="Disordered" evidence="1">
    <location>
        <begin position="109"/>
        <end position="154"/>
    </location>
</feature>
<dbReference type="OrthoDB" id="2983908at2759"/>
<proteinExistence type="predicted"/>
<evidence type="ECO:0000313" key="2">
    <source>
        <dbReference type="EMBL" id="KZT28443.1"/>
    </source>
</evidence>
<gene>
    <name evidence="2" type="ORF">NEOLEDRAFT_1129217</name>
</gene>
<organism evidence="2 3">
    <name type="scientific">Neolentinus lepideus HHB14362 ss-1</name>
    <dbReference type="NCBI Taxonomy" id="1314782"/>
    <lineage>
        <taxon>Eukaryota</taxon>
        <taxon>Fungi</taxon>
        <taxon>Dikarya</taxon>
        <taxon>Basidiomycota</taxon>
        <taxon>Agaricomycotina</taxon>
        <taxon>Agaricomycetes</taxon>
        <taxon>Gloeophyllales</taxon>
        <taxon>Gloeophyllaceae</taxon>
        <taxon>Neolentinus</taxon>
    </lineage>
</organism>
<feature type="compositionally biased region" description="Low complexity" evidence="1">
    <location>
        <begin position="111"/>
        <end position="127"/>
    </location>
</feature>
<evidence type="ECO:0000313" key="3">
    <source>
        <dbReference type="Proteomes" id="UP000076761"/>
    </source>
</evidence>
<feature type="region of interest" description="Disordered" evidence="1">
    <location>
        <begin position="39"/>
        <end position="71"/>
    </location>
</feature>